<dbReference type="Gene3D" id="3.30.1050.10">
    <property type="entry name" value="SCP2 sterol-binding domain"/>
    <property type="match status" value="1"/>
</dbReference>
<dbReference type="InterPro" id="IPR036527">
    <property type="entry name" value="SCP2_sterol-bd_dom_sf"/>
</dbReference>
<keyword evidence="1" id="KW-0378">Hydrolase</keyword>
<reference evidence="1 2" key="1">
    <citation type="submission" date="2022-05" db="EMBL/GenBank/DDBJ databases">
        <authorList>
            <person name="Park J.-S."/>
        </authorList>
    </citation>
    <scope>NUCLEOTIDE SEQUENCE [LARGE SCALE GENOMIC DNA]</scope>
    <source>
        <strain evidence="1 2">2012CJ34-2</strain>
    </source>
</reference>
<dbReference type="EMBL" id="JAMFLX010000007">
    <property type="protein sequence ID" value="MCL6269747.1"/>
    <property type="molecule type" value="Genomic_DNA"/>
</dbReference>
<comment type="caution">
    <text evidence="1">The sequence shown here is derived from an EMBL/GenBank/DDBJ whole genome shotgun (WGS) entry which is preliminary data.</text>
</comment>
<evidence type="ECO:0000313" key="1">
    <source>
        <dbReference type="EMBL" id="MCL6269747.1"/>
    </source>
</evidence>
<dbReference type="RefSeq" id="WP_249698828.1">
    <property type="nucleotide sequence ID" value="NZ_JAMFLX010000007.1"/>
</dbReference>
<protein>
    <submittedName>
        <fullName evidence="1">Helicase</fullName>
    </submittedName>
</protein>
<keyword evidence="1" id="KW-0547">Nucleotide-binding</keyword>
<gene>
    <name evidence="1" type="ORF">M3P05_07315</name>
</gene>
<sequence length="133" mass="15016">MKFKLLLLALGVMMKRASKNKPEFKKVLEGKDMTFELSSVEGVCRSYTVKEDKVTSASGKIVEDPEFAIRFETSTLGWDALTKPEGQAIFMRGIQDKTIRIEGNPMEVMWFQKAVEKALPSMLQPKKKKKAVA</sequence>
<keyword evidence="1" id="KW-0347">Helicase</keyword>
<dbReference type="GO" id="GO:0004386">
    <property type="term" value="F:helicase activity"/>
    <property type="evidence" value="ECO:0007669"/>
    <property type="project" value="UniProtKB-KW"/>
</dbReference>
<proteinExistence type="predicted"/>
<name>A0ABT0PED7_9GAMM</name>
<evidence type="ECO:0000313" key="2">
    <source>
        <dbReference type="Proteomes" id="UP001203338"/>
    </source>
</evidence>
<accession>A0ABT0PED7</accession>
<dbReference type="Proteomes" id="UP001203338">
    <property type="component" value="Unassembled WGS sequence"/>
</dbReference>
<keyword evidence="1" id="KW-0067">ATP-binding</keyword>
<organism evidence="1 2">
    <name type="scientific">Parendozoicomonas callyspongiae</name>
    <dbReference type="NCBI Taxonomy" id="2942213"/>
    <lineage>
        <taxon>Bacteria</taxon>
        <taxon>Pseudomonadati</taxon>
        <taxon>Pseudomonadota</taxon>
        <taxon>Gammaproteobacteria</taxon>
        <taxon>Oceanospirillales</taxon>
        <taxon>Endozoicomonadaceae</taxon>
        <taxon>Parendozoicomonas</taxon>
    </lineage>
</organism>
<keyword evidence="2" id="KW-1185">Reference proteome</keyword>